<evidence type="ECO:0000313" key="1">
    <source>
        <dbReference type="EMBL" id="MCD9638736.1"/>
    </source>
</evidence>
<organism evidence="1 2">
    <name type="scientific">Datura stramonium</name>
    <name type="common">Jimsonweed</name>
    <name type="synonym">Common thornapple</name>
    <dbReference type="NCBI Taxonomy" id="4076"/>
    <lineage>
        <taxon>Eukaryota</taxon>
        <taxon>Viridiplantae</taxon>
        <taxon>Streptophyta</taxon>
        <taxon>Embryophyta</taxon>
        <taxon>Tracheophyta</taxon>
        <taxon>Spermatophyta</taxon>
        <taxon>Magnoliopsida</taxon>
        <taxon>eudicotyledons</taxon>
        <taxon>Gunneridae</taxon>
        <taxon>Pentapetalae</taxon>
        <taxon>asterids</taxon>
        <taxon>lamiids</taxon>
        <taxon>Solanales</taxon>
        <taxon>Solanaceae</taxon>
        <taxon>Solanoideae</taxon>
        <taxon>Datureae</taxon>
        <taxon>Datura</taxon>
    </lineage>
</organism>
<sequence length="109" mass="12566">MEVFKIGEEFQWLSEAENKLCWNPKLELGGFFRGVDGWDNKSSCHPTSHGMIRQVCRVEERVYFPVVTMSACDESLYHLMTRRVLYWLGSSDCKEDSSSGNESRPPVVK</sequence>
<dbReference type="EMBL" id="JACEIK010002767">
    <property type="protein sequence ID" value="MCD9638736.1"/>
    <property type="molecule type" value="Genomic_DNA"/>
</dbReference>
<proteinExistence type="predicted"/>
<protein>
    <submittedName>
        <fullName evidence="1">Uncharacterized protein</fullName>
    </submittedName>
</protein>
<dbReference type="Proteomes" id="UP000823775">
    <property type="component" value="Unassembled WGS sequence"/>
</dbReference>
<reference evidence="1 2" key="1">
    <citation type="journal article" date="2021" name="BMC Genomics">
        <title>Datura genome reveals duplications of psychoactive alkaloid biosynthetic genes and high mutation rate following tissue culture.</title>
        <authorList>
            <person name="Rajewski A."/>
            <person name="Carter-House D."/>
            <person name="Stajich J."/>
            <person name="Litt A."/>
        </authorList>
    </citation>
    <scope>NUCLEOTIDE SEQUENCE [LARGE SCALE GENOMIC DNA]</scope>
    <source>
        <strain evidence="1">AR-01</strain>
    </source>
</reference>
<keyword evidence="2" id="KW-1185">Reference proteome</keyword>
<accession>A0ABS8UWZ5</accession>
<comment type="caution">
    <text evidence="1">The sequence shown here is derived from an EMBL/GenBank/DDBJ whole genome shotgun (WGS) entry which is preliminary data.</text>
</comment>
<name>A0ABS8UWZ5_DATST</name>
<gene>
    <name evidence="1" type="ORF">HAX54_022875</name>
</gene>
<evidence type="ECO:0000313" key="2">
    <source>
        <dbReference type="Proteomes" id="UP000823775"/>
    </source>
</evidence>